<dbReference type="GO" id="GO:0006952">
    <property type="term" value="P:defense response"/>
    <property type="evidence" value="ECO:0007669"/>
    <property type="project" value="InterPro"/>
</dbReference>
<evidence type="ECO:0000313" key="4">
    <source>
        <dbReference type="Proteomes" id="UP001418222"/>
    </source>
</evidence>
<evidence type="ECO:0000313" key="3">
    <source>
        <dbReference type="EMBL" id="KAK8934817.1"/>
    </source>
</evidence>
<organism evidence="3 4">
    <name type="scientific">Platanthera zijinensis</name>
    <dbReference type="NCBI Taxonomy" id="2320716"/>
    <lineage>
        <taxon>Eukaryota</taxon>
        <taxon>Viridiplantae</taxon>
        <taxon>Streptophyta</taxon>
        <taxon>Embryophyta</taxon>
        <taxon>Tracheophyta</taxon>
        <taxon>Spermatophyta</taxon>
        <taxon>Magnoliopsida</taxon>
        <taxon>Liliopsida</taxon>
        <taxon>Asparagales</taxon>
        <taxon>Orchidaceae</taxon>
        <taxon>Orchidoideae</taxon>
        <taxon>Orchideae</taxon>
        <taxon>Orchidinae</taxon>
        <taxon>Platanthera</taxon>
    </lineage>
</organism>
<sequence length="71" mass="7685">MNARNELLVAFFLLAVVFVVSKQGTAASRQMRMEQGSPAGNSGVPEKARMPVMTMWMTRLPSGPSHRGAGH</sequence>
<name>A0AAP0G2U0_9ASPA</name>
<protein>
    <submittedName>
        <fullName evidence="3">Uncharacterized protein</fullName>
    </submittedName>
</protein>
<feature type="chain" id="PRO_5042819979" evidence="2">
    <location>
        <begin position="22"/>
        <end position="71"/>
    </location>
</feature>
<evidence type="ECO:0000256" key="2">
    <source>
        <dbReference type="SAM" id="SignalP"/>
    </source>
</evidence>
<evidence type="ECO:0000256" key="1">
    <source>
        <dbReference type="SAM" id="MobiDB-lite"/>
    </source>
</evidence>
<dbReference type="PANTHER" id="PTHR37245">
    <property type="entry name" value="PAMP-INDUCED SECRETED PEPTIDE 1"/>
    <property type="match status" value="1"/>
</dbReference>
<keyword evidence="4" id="KW-1185">Reference proteome</keyword>
<feature type="signal peptide" evidence="2">
    <location>
        <begin position="1"/>
        <end position="21"/>
    </location>
</feature>
<dbReference type="Proteomes" id="UP001418222">
    <property type="component" value="Unassembled WGS sequence"/>
</dbReference>
<feature type="region of interest" description="Disordered" evidence="1">
    <location>
        <begin position="27"/>
        <end position="46"/>
    </location>
</feature>
<dbReference type="EMBL" id="JBBWWQ010000012">
    <property type="protein sequence ID" value="KAK8934817.1"/>
    <property type="molecule type" value="Genomic_DNA"/>
</dbReference>
<proteinExistence type="predicted"/>
<dbReference type="InterPro" id="IPR040273">
    <property type="entry name" value="PIP1"/>
</dbReference>
<dbReference type="AlphaFoldDB" id="A0AAP0G2U0"/>
<accession>A0AAP0G2U0</accession>
<reference evidence="3 4" key="1">
    <citation type="journal article" date="2022" name="Nat. Plants">
        <title>Genomes of leafy and leafless Platanthera orchids illuminate the evolution of mycoheterotrophy.</title>
        <authorList>
            <person name="Li M.H."/>
            <person name="Liu K.W."/>
            <person name="Li Z."/>
            <person name="Lu H.C."/>
            <person name="Ye Q.L."/>
            <person name="Zhang D."/>
            <person name="Wang J.Y."/>
            <person name="Li Y.F."/>
            <person name="Zhong Z.M."/>
            <person name="Liu X."/>
            <person name="Yu X."/>
            <person name="Liu D.K."/>
            <person name="Tu X.D."/>
            <person name="Liu B."/>
            <person name="Hao Y."/>
            <person name="Liao X.Y."/>
            <person name="Jiang Y.T."/>
            <person name="Sun W.H."/>
            <person name="Chen J."/>
            <person name="Chen Y.Q."/>
            <person name="Ai Y."/>
            <person name="Zhai J.W."/>
            <person name="Wu S.S."/>
            <person name="Zhou Z."/>
            <person name="Hsiao Y.Y."/>
            <person name="Wu W.L."/>
            <person name="Chen Y.Y."/>
            <person name="Lin Y.F."/>
            <person name="Hsu J.L."/>
            <person name="Li C.Y."/>
            <person name="Wang Z.W."/>
            <person name="Zhao X."/>
            <person name="Zhong W.Y."/>
            <person name="Ma X.K."/>
            <person name="Ma L."/>
            <person name="Huang J."/>
            <person name="Chen G.Z."/>
            <person name="Huang M.Z."/>
            <person name="Huang L."/>
            <person name="Peng D.H."/>
            <person name="Luo Y.B."/>
            <person name="Zou S.Q."/>
            <person name="Chen S.P."/>
            <person name="Lan S."/>
            <person name="Tsai W.C."/>
            <person name="Van de Peer Y."/>
            <person name="Liu Z.J."/>
        </authorList>
    </citation>
    <scope>NUCLEOTIDE SEQUENCE [LARGE SCALE GENOMIC DNA]</scope>
    <source>
        <strain evidence="3">Lor287</strain>
    </source>
</reference>
<comment type="caution">
    <text evidence="3">The sequence shown here is derived from an EMBL/GenBank/DDBJ whole genome shotgun (WGS) entry which is preliminary data.</text>
</comment>
<gene>
    <name evidence="3" type="ORF">KSP39_PZI014504</name>
</gene>
<dbReference type="PANTHER" id="PTHR37245:SF4">
    <property type="entry name" value="PAMP-INDUCED SECRETED PEPTIDE 1"/>
    <property type="match status" value="1"/>
</dbReference>
<keyword evidence="2" id="KW-0732">Signal</keyword>